<dbReference type="GO" id="GO:0016567">
    <property type="term" value="P:protein ubiquitination"/>
    <property type="evidence" value="ECO:0007669"/>
    <property type="project" value="InterPro"/>
</dbReference>
<comment type="caution">
    <text evidence="2">The sequence shown here is derived from an EMBL/GenBank/DDBJ whole genome shotgun (WGS) entry which is preliminary data.</text>
</comment>
<protein>
    <recommendedName>
        <fullName evidence="1">MATH domain-containing protein</fullName>
    </recommendedName>
</protein>
<proteinExistence type="predicted"/>
<dbReference type="CDD" id="cd00121">
    <property type="entry name" value="MATH"/>
    <property type="match status" value="1"/>
</dbReference>
<sequence length="243" mass="26861">MATSSRCRTLGITATHNFEVTNFSLLDGTGIGKYVSSSTFSVGGCNWKLNFYPNSEEKESEAFASVWLCLVEGPAGTRVKFHINLFDKDFEVSRKTGKRRRKEREETMLETDTKKFPRAGVMWGFPNDKYVAAVTSSSAPWAAAEVSAADMVASCFDGTLDWRVRPKGLLGFAVPATTTLSSVVFPLEGIVRGITPSCVVRRVKIRSRLPAAYMDLARASGESSVLLLPQLLKMVMIMWPKER</sequence>
<evidence type="ECO:0000313" key="3">
    <source>
        <dbReference type="Proteomes" id="UP000324897"/>
    </source>
</evidence>
<gene>
    <name evidence="2" type="ORF">EJB05_39679</name>
</gene>
<evidence type="ECO:0000313" key="2">
    <source>
        <dbReference type="EMBL" id="TVU16128.1"/>
    </source>
</evidence>
<dbReference type="InterPro" id="IPR002083">
    <property type="entry name" value="MATH/TRAF_dom"/>
</dbReference>
<keyword evidence="3" id="KW-1185">Reference proteome</keyword>
<dbReference type="EMBL" id="RWGY01000031">
    <property type="protein sequence ID" value="TVU16128.1"/>
    <property type="molecule type" value="Genomic_DNA"/>
</dbReference>
<dbReference type="AlphaFoldDB" id="A0A5J9TZ36"/>
<name>A0A5J9TZ36_9POAL</name>
<dbReference type="InterPro" id="IPR045005">
    <property type="entry name" value="BPM1-6"/>
</dbReference>
<dbReference type="InterPro" id="IPR008974">
    <property type="entry name" value="TRAF-like"/>
</dbReference>
<dbReference type="PROSITE" id="PS50144">
    <property type="entry name" value="MATH"/>
    <property type="match status" value="1"/>
</dbReference>
<dbReference type="PANTHER" id="PTHR26379:SF515">
    <property type="entry name" value="BTB DOMAIN-CONTAINING PROTEIN"/>
    <property type="match status" value="1"/>
</dbReference>
<accession>A0A5J9TZ36</accession>
<dbReference type="Pfam" id="PF22486">
    <property type="entry name" value="MATH_2"/>
    <property type="match status" value="1"/>
</dbReference>
<dbReference type="SUPFAM" id="SSF49599">
    <property type="entry name" value="TRAF domain-like"/>
    <property type="match status" value="1"/>
</dbReference>
<dbReference type="Gene3D" id="2.60.210.10">
    <property type="entry name" value="Apoptosis, Tumor Necrosis Factor Receptor Associated Protein 2, Chain A"/>
    <property type="match status" value="1"/>
</dbReference>
<reference evidence="2 3" key="1">
    <citation type="journal article" date="2019" name="Sci. Rep.">
        <title>A high-quality genome of Eragrostis curvula grass provides insights into Poaceae evolution and supports new strategies to enhance forage quality.</title>
        <authorList>
            <person name="Carballo J."/>
            <person name="Santos B.A.C.M."/>
            <person name="Zappacosta D."/>
            <person name="Garbus I."/>
            <person name="Selva J.P."/>
            <person name="Gallo C.A."/>
            <person name="Diaz A."/>
            <person name="Albertini E."/>
            <person name="Caccamo M."/>
            <person name="Echenique V."/>
        </authorList>
    </citation>
    <scope>NUCLEOTIDE SEQUENCE [LARGE SCALE GENOMIC DNA]</scope>
    <source>
        <strain evidence="3">cv. Victoria</strain>
        <tissue evidence="2">Leaf</tissue>
    </source>
</reference>
<dbReference type="PANTHER" id="PTHR26379">
    <property type="entry name" value="BTB/POZ AND MATH DOMAIN-CONTAINING PROTEIN 1"/>
    <property type="match status" value="1"/>
</dbReference>
<dbReference type="Proteomes" id="UP000324897">
    <property type="component" value="Unassembled WGS sequence"/>
</dbReference>
<evidence type="ECO:0000259" key="1">
    <source>
        <dbReference type="PROSITE" id="PS50144"/>
    </source>
</evidence>
<dbReference type="Gramene" id="TVU16128">
    <property type="protein sequence ID" value="TVU16128"/>
    <property type="gene ID" value="EJB05_39679"/>
</dbReference>
<feature type="non-terminal residue" evidence="2">
    <location>
        <position position="1"/>
    </location>
</feature>
<feature type="domain" description="MATH" evidence="1">
    <location>
        <begin position="13"/>
        <end position="152"/>
    </location>
</feature>
<dbReference type="OrthoDB" id="6359816at2759"/>
<organism evidence="2 3">
    <name type="scientific">Eragrostis curvula</name>
    <name type="common">weeping love grass</name>
    <dbReference type="NCBI Taxonomy" id="38414"/>
    <lineage>
        <taxon>Eukaryota</taxon>
        <taxon>Viridiplantae</taxon>
        <taxon>Streptophyta</taxon>
        <taxon>Embryophyta</taxon>
        <taxon>Tracheophyta</taxon>
        <taxon>Spermatophyta</taxon>
        <taxon>Magnoliopsida</taxon>
        <taxon>Liliopsida</taxon>
        <taxon>Poales</taxon>
        <taxon>Poaceae</taxon>
        <taxon>PACMAD clade</taxon>
        <taxon>Chloridoideae</taxon>
        <taxon>Eragrostideae</taxon>
        <taxon>Eragrostidinae</taxon>
        <taxon>Eragrostis</taxon>
    </lineage>
</organism>